<feature type="region of interest" description="Disordered" evidence="6">
    <location>
        <begin position="445"/>
        <end position="554"/>
    </location>
</feature>
<evidence type="ECO:0000313" key="8">
    <source>
        <dbReference type="EMBL" id="RKP08475.1"/>
    </source>
</evidence>
<dbReference type="AlphaFoldDB" id="A0A4P9XQZ5"/>
<evidence type="ECO:0000256" key="2">
    <source>
        <dbReference type="ARBA" id="ARBA00008573"/>
    </source>
</evidence>
<feature type="compositionally biased region" description="Low complexity" evidence="6">
    <location>
        <begin position="512"/>
        <end position="528"/>
    </location>
</feature>
<evidence type="ECO:0000256" key="3">
    <source>
        <dbReference type="ARBA" id="ARBA00022692"/>
    </source>
</evidence>
<dbReference type="Pfam" id="PF03134">
    <property type="entry name" value="TB2_DP1_HVA22"/>
    <property type="match status" value="1"/>
</dbReference>
<feature type="region of interest" description="Disordered" evidence="6">
    <location>
        <begin position="299"/>
        <end position="411"/>
    </location>
</feature>
<dbReference type="Proteomes" id="UP000271241">
    <property type="component" value="Unassembled WGS sequence"/>
</dbReference>
<dbReference type="InterPro" id="IPR004345">
    <property type="entry name" value="TB2_DP1_HVA22"/>
</dbReference>
<keyword evidence="4 7" id="KW-1133">Transmembrane helix</keyword>
<proteinExistence type="inferred from homology"/>
<feature type="transmembrane region" description="Helical" evidence="7">
    <location>
        <begin position="110"/>
        <end position="133"/>
    </location>
</feature>
<dbReference type="GO" id="GO:0016020">
    <property type="term" value="C:membrane"/>
    <property type="evidence" value="ECO:0007669"/>
    <property type="project" value="UniProtKB-SubCell"/>
</dbReference>
<gene>
    <name evidence="8" type="ORF">THASP1DRAFT_29721</name>
</gene>
<feature type="compositionally biased region" description="Low complexity" evidence="6">
    <location>
        <begin position="458"/>
        <end position="471"/>
    </location>
</feature>
<feature type="compositionally biased region" description="Acidic residues" evidence="6">
    <location>
        <begin position="706"/>
        <end position="717"/>
    </location>
</feature>
<evidence type="ECO:0000256" key="5">
    <source>
        <dbReference type="ARBA" id="ARBA00023136"/>
    </source>
</evidence>
<keyword evidence="9" id="KW-1185">Reference proteome</keyword>
<dbReference type="PANTHER" id="PTHR12300">
    <property type="entry name" value="HVA22-LIKE PROTEINS"/>
    <property type="match status" value="1"/>
</dbReference>
<feature type="compositionally biased region" description="Polar residues" evidence="6">
    <location>
        <begin position="627"/>
        <end position="643"/>
    </location>
</feature>
<protein>
    <submittedName>
        <fullName evidence="8">Uncharacterized protein</fullName>
    </submittedName>
</protein>
<accession>A0A4P9XQZ5</accession>
<dbReference type="OrthoDB" id="434647at2759"/>
<dbReference type="PANTHER" id="PTHR12300:SF161">
    <property type="entry name" value="RECEPTOR EXPRESSION-ENHANCING PROTEIN"/>
    <property type="match status" value="1"/>
</dbReference>
<feature type="compositionally biased region" description="Acidic residues" evidence="6">
    <location>
        <begin position="675"/>
        <end position="695"/>
    </location>
</feature>
<keyword evidence="5 7" id="KW-0472">Membrane</keyword>
<evidence type="ECO:0000256" key="7">
    <source>
        <dbReference type="SAM" id="Phobius"/>
    </source>
</evidence>
<evidence type="ECO:0000256" key="1">
    <source>
        <dbReference type="ARBA" id="ARBA00004141"/>
    </source>
</evidence>
<feature type="compositionally biased region" description="Basic residues" evidence="6">
    <location>
        <begin position="180"/>
        <end position="190"/>
    </location>
</feature>
<reference evidence="9" key="1">
    <citation type="journal article" date="2018" name="Nat. Microbiol.">
        <title>Leveraging single-cell genomics to expand the fungal tree of life.</title>
        <authorList>
            <person name="Ahrendt S.R."/>
            <person name="Quandt C.A."/>
            <person name="Ciobanu D."/>
            <person name="Clum A."/>
            <person name="Salamov A."/>
            <person name="Andreopoulos B."/>
            <person name="Cheng J.F."/>
            <person name="Woyke T."/>
            <person name="Pelin A."/>
            <person name="Henrissat B."/>
            <person name="Reynolds N.K."/>
            <person name="Benny G.L."/>
            <person name="Smith M.E."/>
            <person name="James T.Y."/>
            <person name="Grigoriev I.V."/>
        </authorList>
    </citation>
    <scope>NUCLEOTIDE SEQUENCE [LARGE SCALE GENOMIC DNA]</scope>
    <source>
        <strain evidence="9">RSA 1356</strain>
    </source>
</reference>
<feature type="compositionally biased region" description="Pro residues" evidence="6">
    <location>
        <begin position="269"/>
        <end position="281"/>
    </location>
</feature>
<organism evidence="8 9">
    <name type="scientific">Thamnocephalis sphaerospora</name>
    <dbReference type="NCBI Taxonomy" id="78915"/>
    <lineage>
        <taxon>Eukaryota</taxon>
        <taxon>Fungi</taxon>
        <taxon>Fungi incertae sedis</taxon>
        <taxon>Zoopagomycota</taxon>
        <taxon>Zoopagomycotina</taxon>
        <taxon>Zoopagomycetes</taxon>
        <taxon>Zoopagales</taxon>
        <taxon>Sigmoideomycetaceae</taxon>
        <taxon>Thamnocephalis</taxon>
    </lineage>
</organism>
<comment type="subcellular location">
    <subcellularLocation>
        <location evidence="1">Membrane</location>
        <topology evidence="1">Multi-pass membrane protein</topology>
    </subcellularLocation>
</comment>
<feature type="transmembrane region" description="Helical" evidence="7">
    <location>
        <begin position="67"/>
        <end position="89"/>
    </location>
</feature>
<feature type="region of interest" description="Disordered" evidence="6">
    <location>
        <begin position="591"/>
        <end position="790"/>
    </location>
</feature>
<dbReference type="EMBL" id="KZ992599">
    <property type="protein sequence ID" value="RKP08475.1"/>
    <property type="molecule type" value="Genomic_DNA"/>
</dbReference>
<keyword evidence="3 7" id="KW-0812">Transmembrane</keyword>
<feature type="compositionally biased region" description="Basic residues" evidence="6">
    <location>
        <begin position="780"/>
        <end position="790"/>
    </location>
</feature>
<feature type="compositionally biased region" description="Low complexity" evidence="6">
    <location>
        <begin position="346"/>
        <end position="371"/>
    </location>
</feature>
<comment type="similarity">
    <text evidence="2">Belongs to the DP1 family.</text>
</comment>
<name>A0A4P9XQZ5_9FUNG</name>
<evidence type="ECO:0000313" key="9">
    <source>
        <dbReference type="Proteomes" id="UP000271241"/>
    </source>
</evidence>
<evidence type="ECO:0000256" key="6">
    <source>
        <dbReference type="SAM" id="MobiDB-lite"/>
    </source>
</evidence>
<evidence type="ECO:0000256" key="4">
    <source>
        <dbReference type="ARBA" id="ARBA00022989"/>
    </source>
</evidence>
<feature type="compositionally biased region" description="Basic and acidic residues" evidence="6">
    <location>
        <begin position="319"/>
        <end position="328"/>
    </location>
</feature>
<sequence length="790" mass="85410">MALIYTAAKSLCLLQAVFRSFKAVQARDTAGKRNWLQFWLAVVCLQQVEGLVDTLFGWLPFYDMGKAALAFILLISGTWGSAILYHGYVRPVIAAHERHIDHYFVGYGQLIVRLLSLIVGNLWSSCTALWNLVLMRPAAAKPPPRRRARAQVEHTLILSSDEDVPVETDDDEMSRILDARRRRKRGQSHKARQDISLPGSARGTTHRRAAVALERYQQEHGRGARRRHTREPSLGGRPVTDKPNASGHYPIAASPAIQRLQRGPRRTAPTPPSASKPPAWPVPTSAHALPRIVNRLNSARRESRPAASQNTLASPFAERVVRREERAPTRRMPVRPLAPPMFNDGLSTASSPLATSTPLRQARGARGAVVAPQDTGASVYTSTRPPPRQNAARQTAHRPPPAAAAQPRSNHEQVIAEYPSPLPGAFASHAVPQRPALEAIAPARPAVAAGKATRHPSSKPAAQASRQPPASVVEKQPRMDTAISALPSRAAQQQQLHKRTHTEVEVTEDEAAGSTANAAAATAKLAQASPKRRRAGQAANGEKPAHMPTKIGRSNEAIDTLIPVADNTGGVAAASAAAQLSAKVHAALTKPTKRKAAEEQASGAAETGASHIVGTQPTKRPTLATGRPSQTAASAQDISTSGETTREGDGASAEPVILIGDTEDEESAAEGAVVEPEDEEEEDMDDDEEEEEDDERRDATYIEDPAAIEEEEEEDLAILDLTMSPRRRRRRGPTADGKADQQTTPLMPSPKISFSGRSRTRGIIENGEEDEGGIGGRSFERRRRRHGQYT</sequence>
<feature type="region of interest" description="Disordered" evidence="6">
    <location>
        <begin position="179"/>
        <end position="287"/>
    </location>
</feature>